<dbReference type="AlphaFoldDB" id="A0A9P5NF85"/>
<evidence type="ECO:0000313" key="3">
    <source>
        <dbReference type="EMBL" id="KAF8884201.1"/>
    </source>
</evidence>
<gene>
    <name evidence="3" type="ORF">CPB84DRAFT_1868348</name>
</gene>
<protein>
    <submittedName>
        <fullName evidence="3">Uncharacterized protein</fullName>
    </submittedName>
</protein>
<feature type="coiled-coil region" evidence="1">
    <location>
        <begin position="19"/>
        <end position="75"/>
    </location>
</feature>
<name>A0A9P5NF85_GYMJU</name>
<dbReference type="EMBL" id="JADNYJ010000110">
    <property type="protein sequence ID" value="KAF8884201.1"/>
    <property type="molecule type" value="Genomic_DNA"/>
</dbReference>
<evidence type="ECO:0000313" key="4">
    <source>
        <dbReference type="Proteomes" id="UP000724874"/>
    </source>
</evidence>
<feature type="compositionally biased region" description="Pro residues" evidence="2">
    <location>
        <begin position="160"/>
        <end position="186"/>
    </location>
</feature>
<feature type="region of interest" description="Disordered" evidence="2">
    <location>
        <begin position="244"/>
        <end position="283"/>
    </location>
</feature>
<reference evidence="3" key="1">
    <citation type="submission" date="2020-11" db="EMBL/GenBank/DDBJ databases">
        <authorList>
            <consortium name="DOE Joint Genome Institute"/>
            <person name="Ahrendt S."/>
            <person name="Riley R."/>
            <person name="Andreopoulos W."/>
            <person name="LaButti K."/>
            <person name="Pangilinan J."/>
            <person name="Ruiz-duenas F.J."/>
            <person name="Barrasa J.M."/>
            <person name="Sanchez-Garcia M."/>
            <person name="Camarero S."/>
            <person name="Miyauchi S."/>
            <person name="Serrano A."/>
            <person name="Linde D."/>
            <person name="Babiker R."/>
            <person name="Drula E."/>
            <person name="Ayuso-Fernandez I."/>
            <person name="Pacheco R."/>
            <person name="Padilla G."/>
            <person name="Ferreira P."/>
            <person name="Barriuso J."/>
            <person name="Kellner H."/>
            <person name="Castanera R."/>
            <person name="Alfaro M."/>
            <person name="Ramirez L."/>
            <person name="Pisabarro A.G."/>
            <person name="Kuo A."/>
            <person name="Tritt A."/>
            <person name="Lipzen A."/>
            <person name="He G."/>
            <person name="Yan M."/>
            <person name="Ng V."/>
            <person name="Cullen D."/>
            <person name="Martin F."/>
            <person name="Rosso M.-N."/>
            <person name="Henrissat B."/>
            <person name="Hibbett D."/>
            <person name="Martinez A.T."/>
            <person name="Grigoriev I.V."/>
        </authorList>
    </citation>
    <scope>NUCLEOTIDE SEQUENCE</scope>
    <source>
        <strain evidence="3">AH 44721</strain>
    </source>
</reference>
<proteinExistence type="predicted"/>
<accession>A0A9P5NF85</accession>
<sequence length="283" mass="32577">MDSRWDEKQQRRQDKDARMIELRDMLQNVVDEMENNKQKAEADRQESRQDLERVIEDLRQQNREQQDLLTSLSQTWRDDCERYHEETVNAVKSTANEQVPFNVQGYLDEFSRALATEVRMLLGEVGKIREERRALQHEIGELLCLKSKYTPGGEFEPDWRPPAPAAPPVDPMPPVPEMPEAPPMPKPGWRTVHTRPKKKKKAEQQAQQQQPVASTSAPPVHLMQQHLPQDLRGQLTRSWATWQPDRAALTPPSVEPTLAVPGRESPGLFGPRTPSNGSMYDRR</sequence>
<organism evidence="3 4">
    <name type="scientific">Gymnopilus junonius</name>
    <name type="common">Spectacular rustgill mushroom</name>
    <name type="synonym">Gymnopilus spectabilis subsp. junonius</name>
    <dbReference type="NCBI Taxonomy" id="109634"/>
    <lineage>
        <taxon>Eukaryota</taxon>
        <taxon>Fungi</taxon>
        <taxon>Dikarya</taxon>
        <taxon>Basidiomycota</taxon>
        <taxon>Agaricomycotina</taxon>
        <taxon>Agaricomycetes</taxon>
        <taxon>Agaricomycetidae</taxon>
        <taxon>Agaricales</taxon>
        <taxon>Agaricineae</taxon>
        <taxon>Hymenogastraceae</taxon>
        <taxon>Gymnopilus</taxon>
    </lineage>
</organism>
<dbReference type="Proteomes" id="UP000724874">
    <property type="component" value="Unassembled WGS sequence"/>
</dbReference>
<comment type="caution">
    <text evidence="3">The sequence shown here is derived from an EMBL/GenBank/DDBJ whole genome shotgun (WGS) entry which is preliminary data.</text>
</comment>
<feature type="compositionally biased region" description="Polar residues" evidence="2">
    <location>
        <begin position="273"/>
        <end position="283"/>
    </location>
</feature>
<evidence type="ECO:0000256" key="1">
    <source>
        <dbReference type="SAM" id="Coils"/>
    </source>
</evidence>
<evidence type="ECO:0000256" key="2">
    <source>
        <dbReference type="SAM" id="MobiDB-lite"/>
    </source>
</evidence>
<keyword evidence="4" id="KW-1185">Reference proteome</keyword>
<feature type="region of interest" description="Disordered" evidence="2">
    <location>
        <begin position="155"/>
        <end position="229"/>
    </location>
</feature>
<feature type="compositionally biased region" description="Basic residues" evidence="2">
    <location>
        <begin position="192"/>
        <end position="201"/>
    </location>
</feature>
<keyword evidence="1" id="KW-0175">Coiled coil</keyword>
<dbReference type="OrthoDB" id="2507336at2759"/>